<dbReference type="RefSeq" id="WP_377303850.1">
    <property type="nucleotide sequence ID" value="NZ_JBHSMK010000004.1"/>
</dbReference>
<organism evidence="1 2">
    <name type="scientific">Rhodanobacter umsongensis</name>
    <dbReference type="NCBI Taxonomy" id="633153"/>
    <lineage>
        <taxon>Bacteria</taxon>
        <taxon>Pseudomonadati</taxon>
        <taxon>Pseudomonadota</taxon>
        <taxon>Gammaproteobacteria</taxon>
        <taxon>Lysobacterales</taxon>
        <taxon>Rhodanobacteraceae</taxon>
        <taxon>Rhodanobacter</taxon>
    </lineage>
</organism>
<name>A0ABW0JL51_9GAMM</name>
<evidence type="ECO:0000313" key="1">
    <source>
        <dbReference type="EMBL" id="MFC5436451.1"/>
    </source>
</evidence>
<evidence type="ECO:0000313" key="2">
    <source>
        <dbReference type="Proteomes" id="UP001596013"/>
    </source>
</evidence>
<gene>
    <name evidence="1" type="ORF">ACFPME_07770</name>
</gene>
<proteinExistence type="predicted"/>
<sequence>MENRQGKHGAQQRNPALPASRLCAFGIGAFEEALSFLRRI</sequence>
<dbReference type="Proteomes" id="UP001596013">
    <property type="component" value="Unassembled WGS sequence"/>
</dbReference>
<dbReference type="EMBL" id="JBHSMK010000004">
    <property type="protein sequence ID" value="MFC5436451.1"/>
    <property type="molecule type" value="Genomic_DNA"/>
</dbReference>
<reference evidence="2" key="1">
    <citation type="journal article" date="2019" name="Int. J. Syst. Evol. Microbiol.">
        <title>The Global Catalogue of Microorganisms (GCM) 10K type strain sequencing project: providing services to taxonomists for standard genome sequencing and annotation.</title>
        <authorList>
            <consortium name="The Broad Institute Genomics Platform"/>
            <consortium name="The Broad Institute Genome Sequencing Center for Infectious Disease"/>
            <person name="Wu L."/>
            <person name="Ma J."/>
        </authorList>
    </citation>
    <scope>NUCLEOTIDE SEQUENCE [LARGE SCALE GENOMIC DNA]</scope>
    <source>
        <strain evidence="2">JCM 17130</strain>
    </source>
</reference>
<comment type="caution">
    <text evidence="1">The sequence shown here is derived from an EMBL/GenBank/DDBJ whole genome shotgun (WGS) entry which is preliminary data.</text>
</comment>
<protein>
    <submittedName>
        <fullName evidence="1">Uncharacterized protein</fullName>
    </submittedName>
</protein>
<keyword evidence="2" id="KW-1185">Reference proteome</keyword>
<accession>A0ABW0JL51</accession>